<keyword evidence="6 11" id="KW-0449">Lipoprotein</keyword>
<dbReference type="Proteomes" id="UP000661012">
    <property type="component" value="Unassembled WGS sequence"/>
</dbReference>
<protein>
    <recommendedName>
        <fullName evidence="8">LPS-assembly lipoprotein LptM</fullName>
    </recommendedName>
</protein>
<sequence length="66" mass="6941">MKKKLIQLALVLTAVSLTGCGLKGPLYFPKDEQAKPQVQQTTPTTPSATSEQTPATTSGQSVQPAQ</sequence>
<evidence type="ECO:0000256" key="7">
    <source>
        <dbReference type="ARBA" id="ARBA00049647"/>
    </source>
</evidence>
<keyword evidence="2 10" id="KW-0732">Signal</keyword>
<evidence type="ECO:0000313" key="12">
    <source>
        <dbReference type="EMBL" id="TKJ82684.1"/>
    </source>
</evidence>
<accession>A0A3S7S893</accession>
<evidence type="ECO:0000256" key="2">
    <source>
        <dbReference type="ARBA" id="ARBA00022729"/>
    </source>
</evidence>
<dbReference type="EMBL" id="QGAC01000049">
    <property type="protein sequence ID" value="TKJ82684.1"/>
    <property type="molecule type" value="Genomic_DNA"/>
</dbReference>
<dbReference type="OrthoDB" id="7066359at2"/>
<proteinExistence type="inferred from homology"/>
<reference evidence="11 14" key="2">
    <citation type="journal article" date="2020" name="FEMS Microbiol. Ecol.">
        <title>Temporal dynamics of bacterial communities during seed development and maturation.</title>
        <authorList>
            <person name="Chesneau G."/>
            <person name="Torres-Cortes G."/>
            <person name="Briand M."/>
            <person name="Darrasse A."/>
            <person name="Preveaux A."/>
            <person name="Marais C."/>
            <person name="Jacques M.A."/>
            <person name="Shade A."/>
            <person name="Barret M."/>
        </authorList>
    </citation>
    <scope>NUCLEOTIDE SEQUENCE [LARGE SCALE GENOMIC DNA]</scope>
    <source>
        <strain evidence="11 14">CFBP13732</strain>
    </source>
</reference>
<dbReference type="Proteomes" id="UP000306393">
    <property type="component" value="Unassembled WGS sequence"/>
</dbReference>
<name>A0A3S7S893_9GAMM</name>
<dbReference type="RefSeq" id="WP_062748601.1">
    <property type="nucleotide sequence ID" value="NZ_CP022725.1"/>
</dbReference>
<comment type="similarity">
    <text evidence="7">Belongs to the LptM family.</text>
</comment>
<dbReference type="GO" id="GO:0009279">
    <property type="term" value="C:cell outer membrane"/>
    <property type="evidence" value="ECO:0007669"/>
    <property type="project" value="UniProtKB-SubCell"/>
</dbReference>
<gene>
    <name evidence="12" type="ORF">EpCFBP13511_23740</name>
    <name evidence="11" type="ORF">IFT93_18725</name>
</gene>
<evidence type="ECO:0000313" key="13">
    <source>
        <dbReference type="Proteomes" id="UP000306393"/>
    </source>
</evidence>
<evidence type="ECO:0000256" key="8">
    <source>
        <dbReference type="ARBA" id="ARBA00049730"/>
    </source>
</evidence>
<keyword evidence="5" id="KW-0998">Cell outer membrane</keyword>
<evidence type="ECO:0000256" key="6">
    <source>
        <dbReference type="ARBA" id="ARBA00023288"/>
    </source>
</evidence>
<evidence type="ECO:0000256" key="1">
    <source>
        <dbReference type="ARBA" id="ARBA00004459"/>
    </source>
</evidence>
<comment type="subcellular location">
    <subcellularLocation>
        <location evidence="1">Cell outer membrane</location>
        <topology evidence="1">Lipid-anchor</topology>
    </subcellularLocation>
</comment>
<evidence type="ECO:0000256" key="10">
    <source>
        <dbReference type="SAM" id="SignalP"/>
    </source>
</evidence>
<evidence type="ECO:0000256" key="5">
    <source>
        <dbReference type="ARBA" id="ARBA00023237"/>
    </source>
</evidence>
<feature type="signal peptide" evidence="10">
    <location>
        <begin position="1"/>
        <end position="23"/>
    </location>
</feature>
<feature type="compositionally biased region" description="Low complexity" evidence="9">
    <location>
        <begin position="35"/>
        <end position="58"/>
    </location>
</feature>
<dbReference type="InterPro" id="IPR032831">
    <property type="entry name" value="LptM_cons"/>
</dbReference>
<dbReference type="PROSITE" id="PS51257">
    <property type="entry name" value="PROKAR_LIPOPROTEIN"/>
    <property type="match status" value="1"/>
</dbReference>
<keyword evidence="4" id="KW-0564">Palmitate</keyword>
<dbReference type="EMBL" id="JACYNN010000018">
    <property type="protein sequence ID" value="MBD8108428.1"/>
    <property type="molecule type" value="Genomic_DNA"/>
</dbReference>
<keyword evidence="14" id="KW-1185">Reference proteome</keyword>
<dbReference type="Pfam" id="PF13627">
    <property type="entry name" value="LptM_cons"/>
    <property type="match status" value="1"/>
</dbReference>
<dbReference type="KEGG" id="epe:CI789_17630"/>
<evidence type="ECO:0000313" key="11">
    <source>
        <dbReference type="EMBL" id="MBD8108428.1"/>
    </source>
</evidence>
<evidence type="ECO:0000256" key="4">
    <source>
        <dbReference type="ARBA" id="ARBA00023139"/>
    </source>
</evidence>
<evidence type="ECO:0000256" key="3">
    <source>
        <dbReference type="ARBA" id="ARBA00023136"/>
    </source>
</evidence>
<dbReference type="STRING" id="1219360.GCA_001571305_04015"/>
<keyword evidence="3" id="KW-0472">Membrane</keyword>
<evidence type="ECO:0000313" key="14">
    <source>
        <dbReference type="Proteomes" id="UP000661012"/>
    </source>
</evidence>
<dbReference type="AlphaFoldDB" id="A0A3S7S893"/>
<evidence type="ECO:0000256" key="9">
    <source>
        <dbReference type="SAM" id="MobiDB-lite"/>
    </source>
</evidence>
<comment type="caution">
    <text evidence="12">The sequence shown here is derived from an EMBL/GenBank/DDBJ whole genome shotgun (WGS) entry which is preliminary data.</text>
</comment>
<feature type="chain" id="PRO_5030083830" description="LPS-assembly lipoprotein LptM" evidence="10">
    <location>
        <begin position="24"/>
        <end position="66"/>
    </location>
</feature>
<feature type="region of interest" description="Disordered" evidence="9">
    <location>
        <begin position="28"/>
        <end position="66"/>
    </location>
</feature>
<organism evidence="12 13">
    <name type="scientific">Erwinia persicina</name>
    <dbReference type="NCBI Taxonomy" id="55211"/>
    <lineage>
        <taxon>Bacteria</taxon>
        <taxon>Pseudomonadati</taxon>
        <taxon>Pseudomonadota</taxon>
        <taxon>Gammaproteobacteria</taxon>
        <taxon>Enterobacterales</taxon>
        <taxon>Erwiniaceae</taxon>
        <taxon>Erwinia</taxon>
    </lineage>
</organism>
<dbReference type="NCBIfam" id="NF047847">
    <property type="entry name" value="SS_mature_LptM"/>
    <property type="match status" value="1"/>
</dbReference>
<reference evidence="12 13" key="1">
    <citation type="journal article" date="2019" name="Sci. Rep.">
        <title>Differences in resource use lead to coexistence of seed-transmitted microbial populations.</title>
        <authorList>
            <person name="Torres-Cortes G."/>
            <person name="Garcia B.J."/>
            <person name="Compant S."/>
            <person name="Rezki S."/>
            <person name="Jones P."/>
            <person name="Preveaux A."/>
            <person name="Briand M."/>
            <person name="Roulet A."/>
            <person name="Bouchez O."/>
            <person name="Jacobson D."/>
            <person name="Barret M."/>
        </authorList>
    </citation>
    <scope>NUCLEOTIDE SEQUENCE [LARGE SCALE GENOMIC DNA]</scope>
    <source>
        <strain evidence="12 13">CFBP13511</strain>
    </source>
</reference>